<evidence type="ECO:0000313" key="3">
    <source>
        <dbReference type="Proteomes" id="UP000663203"/>
    </source>
</evidence>
<sequence>MDFATLSERIATGRIGRTLSRLVPATAIWEREWDVCCVLDGCRLDLMCETAAAGHEALPGPEAVDSLWSVGSQSAEWMDRTFAPAYREEMARTAYVTGNPFSSQSCEHILVTSDDVLPLTDADFGVFHEAWRDDWVDDDISTIPPDSLTDAAIAIWRRREELGIDRVLVHYMQPHAPFRSEPGWFFGAADIEHWGQIDAGDEDAVDASAEEELDLEDLTPEEREALEAFAEADDDDDSMNDPWLRVRDGDLPFEAVWAAYRDNLEWVLDDVARLLENCDGRVAMTSDHGNALGEYGVWSHPPGTPVPALRRVPWVVREGADRGTCEPALPDAIREGGGTDDADASTGRGGDEPEEDDDVESRLEALGYR</sequence>
<dbReference type="KEGG" id="hakz:J0X25_11035"/>
<feature type="region of interest" description="Disordered" evidence="1">
    <location>
        <begin position="322"/>
        <end position="369"/>
    </location>
</feature>
<dbReference type="RefSeq" id="WP_207287570.1">
    <property type="nucleotide sequence ID" value="NZ_CP071462.1"/>
</dbReference>
<gene>
    <name evidence="2" type="ORF">J0X25_11035</name>
</gene>
<dbReference type="GeneID" id="63187846"/>
<dbReference type="Proteomes" id="UP000663203">
    <property type="component" value="Chromosome"/>
</dbReference>
<protein>
    <recommendedName>
        <fullName evidence="4">Sulfatase</fullName>
    </recommendedName>
</protein>
<reference evidence="2 3" key="1">
    <citation type="submission" date="2021-03" db="EMBL/GenBank/DDBJ databases">
        <title>Haloterrigena longa sp. nov. and Haloterrigena limicola sp. nov., extremely halophilic archaea isolated from a salt lake.</title>
        <authorList>
            <person name="Henglin C."/>
        </authorList>
    </citation>
    <scope>NUCLEOTIDE SEQUENCE [LARGE SCALE GENOMIC DNA]</scope>
    <source>
        <strain evidence="2 3">KZCA68</strain>
    </source>
</reference>
<name>A0A8A2V915_9EURY</name>
<dbReference type="InterPro" id="IPR017850">
    <property type="entry name" value="Alkaline_phosphatase_core_sf"/>
</dbReference>
<evidence type="ECO:0000256" key="1">
    <source>
        <dbReference type="SAM" id="MobiDB-lite"/>
    </source>
</evidence>
<accession>A0A8A2V915</accession>
<proteinExistence type="predicted"/>
<dbReference type="SUPFAM" id="SSF53649">
    <property type="entry name" value="Alkaline phosphatase-like"/>
    <property type="match status" value="1"/>
</dbReference>
<organism evidence="2 3">
    <name type="scientific">Haloterrigena alkaliphila</name>
    <dbReference type="NCBI Taxonomy" id="2816475"/>
    <lineage>
        <taxon>Archaea</taxon>
        <taxon>Methanobacteriati</taxon>
        <taxon>Methanobacteriota</taxon>
        <taxon>Stenosarchaea group</taxon>
        <taxon>Halobacteria</taxon>
        <taxon>Halobacteriales</taxon>
        <taxon>Natrialbaceae</taxon>
        <taxon>Haloterrigena</taxon>
    </lineage>
</organism>
<dbReference type="Gene3D" id="3.40.720.10">
    <property type="entry name" value="Alkaline Phosphatase, subunit A"/>
    <property type="match status" value="1"/>
</dbReference>
<dbReference type="EMBL" id="CP071462">
    <property type="protein sequence ID" value="QSW97951.1"/>
    <property type="molecule type" value="Genomic_DNA"/>
</dbReference>
<evidence type="ECO:0000313" key="2">
    <source>
        <dbReference type="EMBL" id="QSW97951.1"/>
    </source>
</evidence>
<keyword evidence="3" id="KW-1185">Reference proteome</keyword>
<evidence type="ECO:0008006" key="4">
    <source>
        <dbReference type="Google" id="ProtNLM"/>
    </source>
</evidence>
<dbReference type="AlphaFoldDB" id="A0A8A2V915"/>